<name>A0A315UT63_GAMAF</name>
<feature type="compositionally biased region" description="Gly residues" evidence="5">
    <location>
        <begin position="47"/>
        <end position="58"/>
    </location>
</feature>
<dbReference type="Pfam" id="PF09804">
    <property type="entry name" value="DENND11"/>
    <property type="match status" value="1"/>
</dbReference>
<feature type="non-terminal residue" evidence="7">
    <location>
        <position position="577"/>
    </location>
</feature>
<evidence type="ECO:0000313" key="7">
    <source>
        <dbReference type="EMBL" id="PWA14706.1"/>
    </source>
</evidence>
<dbReference type="GO" id="GO:0005737">
    <property type="term" value="C:cytoplasm"/>
    <property type="evidence" value="ECO:0007669"/>
    <property type="project" value="TreeGrafter"/>
</dbReference>
<dbReference type="AlphaFoldDB" id="A0A315UT63"/>
<evidence type="ECO:0000256" key="3">
    <source>
        <dbReference type="ARBA" id="ARBA00022658"/>
    </source>
</evidence>
<feature type="compositionally biased region" description="Basic and acidic residues" evidence="5">
    <location>
        <begin position="97"/>
        <end position="108"/>
    </location>
</feature>
<keyword evidence="3" id="KW-0344">Guanine-nucleotide releasing factor</keyword>
<feature type="domain" description="UDENN" evidence="6">
    <location>
        <begin position="66"/>
        <end position="503"/>
    </location>
</feature>
<gene>
    <name evidence="7" type="ORF">CCH79_00014365</name>
</gene>
<reference evidence="7 8" key="1">
    <citation type="journal article" date="2018" name="G3 (Bethesda)">
        <title>A High-Quality Reference Genome for the Invasive Mosquitofish Gambusia affinis Using a Chicago Library.</title>
        <authorList>
            <person name="Hoffberg S.L."/>
            <person name="Troendle N.J."/>
            <person name="Glenn T.C."/>
            <person name="Mahmud O."/>
            <person name="Louha S."/>
            <person name="Chalopin D."/>
            <person name="Bennetzen J.L."/>
            <person name="Mauricio R."/>
        </authorList>
    </citation>
    <scope>NUCLEOTIDE SEQUENCE [LARGE SCALE GENOMIC DNA]</scope>
    <source>
        <strain evidence="7">NE01/NJP1002.9</strain>
        <tissue evidence="7">Muscle</tissue>
    </source>
</reference>
<accession>A0A315UT63</accession>
<proteinExistence type="inferred from homology"/>
<dbReference type="PROSITE" id="PS50211">
    <property type="entry name" value="DENN"/>
    <property type="match status" value="1"/>
</dbReference>
<dbReference type="Proteomes" id="UP000250572">
    <property type="component" value="Unassembled WGS sequence"/>
</dbReference>
<evidence type="ECO:0000256" key="4">
    <source>
        <dbReference type="ARBA" id="ARBA00033400"/>
    </source>
</evidence>
<evidence type="ECO:0000256" key="2">
    <source>
        <dbReference type="ARBA" id="ARBA00015743"/>
    </source>
</evidence>
<evidence type="ECO:0000256" key="1">
    <source>
        <dbReference type="ARBA" id="ARBA00007629"/>
    </source>
</evidence>
<comment type="similarity">
    <text evidence="1">Belongs to the DENND11 family.</text>
</comment>
<feature type="compositionally biased region" description="Low complexity" evidence="5">
    <location>
        <begin position="72"/>
        <end position="87"/>
    </location>
</feature>
<evidence type="ECO:0000259" key="6">
    <source>
        <dbReference type="PROSITE" id="PS50211"/>
    </source>
</evidence>
<dbReference type="InterPro" id="IPR018626">
    <property type="entry name" value="LCHN/Anr2"/>
</dbReference>
<protein>
    <recommendedName>
        <fullName evidence="2">DENN domain-containing protein 11</fullName>
    </recommendedName>
    <alternativeName>
        <fullName evidence="4">Protein LCHN</fullName>
    </alternativeName>
</protein>
<comment type="caution">
    <text evidence="7">The sequence shown here is derived from an EMBL/GenBank/DDBJ whole genome shotgun (WGS) entry which is preliminary data.</text>
</comment>
<dbReference type="InterPro" id="IPR037516">
    <property type="entry name" value="Tripartite_DENN"/>
</dbReference>
<sequence length="577" mass="64130">MVERSDRAPLLDWEEIPSAEKPGDDAPAATPSEEQLSSPSNSRGTAGCSGFGWSSGPGGPTPPSRSEADGCSAPPATSSAPPAAPERALPPDEEEHLSDSGTREASLEDRMVKWEEKDQIVSVFVVTFNTRTGNMLEWCLPKDMDLEGVEFKAIASGSHRVSTDFIYFRKGRYFGLACFANMAVESTEERGARMKSVGILSPSYTLLYRYMSFLEHQVRLQLQSPGHYSPLEAFYEDKRALLPPSGEDVVTAFPANAWEVAINHSMHPEMKITHPAGCMSQFIRFFGEQIMVLWKLALLRRRILIFSPPPVGVVCYRVYCCCCLANISIPGVGVAVPEFRPFFYVNVADIGALENELSYVACTTEKIFEEKKDLYDVYVDNQNVKTYRDGLKPLLRLSTTDREKYRKLTEQRQMLLYSQEENGDCVSSEEDLFILFFLEQNNRIFQTLNEVAGSPDPTVTQDSVKAMGLDPHGDRLFLLHLLEIYGYDSLLVTQIRAQGLSPTRQTAFAFTKYVCNITNQVTFSDTTTKRPGSHVATGTAVMSSPGECIERLLACHTLGHLIVSDPARGSSAKFLYS</sequence>
<feature type="compositionally biased region" description="Polar residues" evidence="5">
    <location>
        <begin position="32"/>
        <end position="44"/>
    </location>
</feature>
<dbReference type="PANTHER" id="PTHR31017:SF2">
    <property type="entry name" value="DENN DOMAIN-CONTAINING PROTEIN 11"/>
    <property type="match status" value="1"/>
</dbReference>
<dbReference type="GO" id="GO:0005085">
    <property type="term" value="F:guanyl-nucleotide exchange factor activity"/>
    <property type="evidence" value="ECO:0007669"/>
    <property type="project" value="UniProtKB-KW"/>
</dbReference>
<dbReference type="InterPro" id="IPR051731">
    <property type="entry name" value="DENND11/AVL9_GEFs"/>
</dbReference>
<keyword evidence="8" id="KW-1185">Reference proteome</keyword>
<dbReference type="PANTHER" id="PTHR31017">
    <property type="entry name" value="LATE SECRETORY PATHWAY PROTEIN AVL9-RELATED"/>
    <property type="match status" value="1"/>
</dbReference>
<evidence type="ECO:0000256" key="5">
    <source>
        <dbReference type="SAM" id="MobiDB-lite"/>
    </source>
</evidence>
<organism evidence="7 8">
    <name type="scientific">Gambusia affinis</name>
    <name type="common">Western mosquitofish</name>
    <name type="synonym">Heterandria affinis</name>
    <dbReference type="NCBI Taxonomy" id="33528"/>
    <lineage>
        <taxon>Eukaryota</taxon>
        <taxon>Metazoa</taxon>
        <taxon>Chordata</taxon>
        <taxon>Craniata</taxon>
        <taxon>Vertebrata</taxon>
        <taxon>Euteleostomi</taxon>
        <taxon>Actinopterygii</taxon>
        <taxon>Neopterygii</taxon>
        <taxon>Teleostei</taxon>
        <taxon>Neoteleostei</taxon>
        <taxon>Acanthomorphata</taxon>
        <taxon>Ovalentaria</taxon>
        <taxon>Atherinomorphae</taxon>
        <taxon>Cyprinodontiformes</taxon>
        <taxon>Poeciliidae</taxon>
        <taxon>Poeciliinae</taxon>
        <taxon>Gambusia</taxon>
    </lineage>
</organism>
<evidence type="ECO:0000313" key="8">
    <source>
        <dbReference type="Proteomes" id="UP000250572"/>
    </source>
</evidence>
<dbReference type="EMBL" id="NHOQ01002778">
    <property type="protein sequence ID" value="PWA14706.1"/>
    <property type="molecule type" value="Genomic_DNA"/>
</dbReference>
<feature type="region of interest" description="Disordered" evidence="5">
    <location>
        <begin position="1"/>
        <end position="108"/>
    </location>
</feature>
<dbReference type="STRING" id="33528.ENSGAFP00000010264"/>